<evidence type="ECO:0008006" key="3">
    <source>
        <dbReference type="Google" id="ProtNLM"/>
    </source>
</evidence>
<dbReference type="KEGG" id="slo:Shew_1263"/>
<reference evidence="1 2" key="1">
    <citation type="submission" date="2007-03" db="EMBL/GenBank/DDBJ databases">
        <title>Complete sequence of Shewanella loihica PV-4.</title>
        <authorList>
            <consortium name="US DOE Joint Genome Institute"/>
            <person name="Copeland A."/>
            <person name="Lucas S."/>
            <person name="Lapidus A."/>
            <person name="Barry K."/>
            <person name="Detter J.C."/>
            <person name="Glavina del Rio T."/>
            <person name="Hammon N."/>
            <person name="Israni S."/>
            <person name="Dalin E."/>
            <person name="Tice H."/>
            <person name="Pitluck S."/>
            <person name="Chain P."/>
            <person name="Malfatti S."/>
            <person name="Shin M."/>
            <person name="Vergez L."/>
            <person name="Schmutz J."/>
            <person name="Larimer F."/>
            <person name="Land M."/>
            <person name="Hauser L."/>
            <person name="Kyrpides N."/>
            <person name="Mikhailova N."/>
            <person name="Romine M.F."/>
            <person name="Serres G."/>
            <person name="Fredrickson J."/>
            <person name="Tiedje J."/>
            <person name="Richardson P."/>
        </authorList>
    </citation>
    <scope>NUCLEOTIDE SEQUENCE [LARGE SCALE GENOMIC DNA]</scope>
    <source>
        <strain evidence="2">ATCC BAA-1088 / PV-4</strain>
    </source>
</reference>
<dbReference type="Proteomes" id="UP000001558">
    <property type="component" value="Chromosome"/>
</dbReference>
<organism evidence="1 2">
    <name type="scientific">Shewanella loihica (strain ATCC BAA-1088 / PV-4)</name>
    <dbReference type="NCBI Taxonomy" id="323850"/>
    <lineage>
        <taxon>Bacteria</taxon>
        <taxon>Pseudomonadati</taxon>
        <taxon>Pseudomonadota</taxon>
        <taxon>Gammaproteobacteria</taxon>
        <taxon>Alteromonadales</taxon>
        <taxon>Shewanellaceae</taxon>
        <taxon>Shewanella</taxon>
    </lineage>
</organism>
<dbReference type="eggNOG" id="COG4469">
    <property type="taxonomic scope" value="Bacteria"/>
</dbReference>
<accession>A3QCD5</accession>
<proteinExistence type="predicted"/>
<name>A3QCD5_SHELP</name>
<gene>
    <name evidence="1" type="ordered locus">Shew_1263</name>
</gene>
<dbReference type="AlphaFoldDB" id="A3QCD5"/>
<dbReference type="STRING" id="323850.Shew_1263"/>
<protein>
    <recommendedName>
        <fullName evidence="3">Competence CoiA family protein</fullName>
    </recommendedName>
</protein>
<evidence type="ECO:0000313" key="1">
    <source>
        <dbReference type="EMBL" id="ABO23133.1"/>
    </source>
</evidence>
<evidence type="ECO:0000313" key="2">
    <source>
        <dbReference type="Proteomes" id="UP000001558"/>
    </source>
</evidence>
<keyword evidence="2" id="KW-1185">Reference proteome</keyword>
<dbReference type="RefSeq" id="WP_011865065.1">
    <property type="nucleotide sequence ID" value="NC_009092.1"/>
</dbReference>
<dbReference type="HOGENOM" id="CLU_067573_0_0_6"/>
<sequence length="327" mass="36843">MMTTPTIQYAYALDCKGSLTHISDAQRSNSYTCPGCKCPLTAVLGEFNAKHFRHFEECCALETYLHKCAKEAFYLRYQQALSTETAISLELEREVSCYGARLGLLGSATARCSKTKSARYNLTQFFNCAELEKRDDVTGLQPDVMLCDLQGNRRCYVEICVTHPCSEEKIASCVPILEFKVESEADIQMLLTGQYSIKDERLNVFNWQPPPQTVDHCVGYCSVGNVEMSVWSLSDSGRLNERVMPLDQVDLLTSSTLNTWPRSLEPVEVADRLKTFLRHAEPSSRLPNCLLCAHSMQWDSGFVQCRSKGKQVAYTEARQCAKYQVAV</sequence>
<dbReference type="EMBL" id="CP000606">
    <property type="protein sequence ID" value="ABO23133.1"/>
    <property type="molecule type" value="Genomic_DNA"/>
</dbReference>